<evidence type="ECO:0000313" key="2">
    <source>
        <dbReference type="Proteomes" id="UP000054266"/>
    </source>
</evidence>
<dbReference type="GO" id="GO:0000209">
    <property type="term" value="P:protein polyubiquitination"/>
    <property type="evidence" value="ECO:0007669"/>
    <property type="project" value="TreeGrafter"/>
</dbReference>
<dbReference type="GO" id="GO:0000151">
    <property type="term" value="C:ubiquitin ligase complex"/>
    <property type="evidence" value="ECO:0007669"/>
    <property type="project" value="TreeGrafter"/>
</dbReference>
<dbReference type="GO" id="GO:0005634">
    <property type="term" value="C:nucleus"/>
    <property type="evidence" value="ECO:0007669"/>
    <property type="project" value="TreeGrafter"/>
</dbReference>
<dbReference type="GO" id="GO:0005829">
    <property type="term" value="C:cytosol"/>
    <property type="evidence" value="ECO:0007669"/>
    <property type="project" value="TreeGrafter"/>
</dbReference>
<evidence type="ECO:0008006" key="3">
    <source>
        <dbReference type="Google" id="ProtNLM"/>
    </source>
</evidence>
<dbReference type="STRING" id="5601.A0A0D2FAT3"/>
<name>A0A0D2FAT3_9EURO</name>
<dbReference type="PANTHER" id="PTHR31531:SF2">
    <property type="entry name" value="E3 UBIQUITIN-PROTEIN LIGASE E3D"/>
    <property type="match status" value="1"/>
</dbReference>
<dbReference type="Proteomes" id="UP000054266">
    <property type="component" value="Unassembled WGS sequence"/>
</dbReference>
<dbReference type="GO" id="GO:0030332">
    <property type="term" value="F:cyclin binding"/>
    <property type="evidence" value="ECO:0007669"/>
    <property type="project" value="TreeGrafter"/>
</dbReference>
<accession>A0A0D2FAT3</accession>
<dbReference type="HOGENOM" id="CLU_029122_1_1_1"/>
<keyword evidence="2" id="KW-1185">Reference proteome</keyword>
<sequence length="415" mass="45901">MPDSKIVLYAEALTHIRQLTLHASLQTEKNEHTKILLSSDKKIITALHDGESSSIYLPTQISGTAHVTFPIEKRTEISTRLQIDDVSQLDSAKQDAGGVEVPWSAVSLQENASLNCNQCDACILSAARAISWKDLPSENWAELMDFWFCHKPHETGELSGDHAAQAGGFPSRSKLDTGPGVGLVDIVSFLLHGEDCTNVEEIKTSSRAGVIALRCSSCKTRVGSRAEGEESYRLYKSRLALVKEPGQAPERYPAAIFITARLLSLIESSVSRKVVAHADSPGEAESGDEGLLLWIFNPDIYYSSSKRGPTAHRAMKVFYQTISEFGKFLNNDGAHHEELVIPEEDFVDFRQTLEESTDILPGSARTFQDWKVGLLDRWEETASGSARMDENPLNKKVDEGFELFKLPAGMQELYL</sequence>
<dbReference type="GO" id="GO:0061630">
    <property type="term" value="F:ubiquitin protein ligase activity"/>
    <property type="evidence" value="ECO:0007669"/>
    <property type="project" value="TreeGrafter"/>
</dbReference>
<dbReference type="GO" id="GO:0006513">
    <property type="term" value="P:protein monoubiquitination"/>
    <property type="evidence" value="ECO:0007669"/>
    <property type="project" value="TreeGrafter"/>
</dbReference>
<protein>
    <recommendedName>
        <fullName evidence="3">Ubiquitin-conjugating enzyme E2C-binding protein</fullName>
    </recommendedName>
</protein>
<dbReference type="GO" id="GO:0031624">
    <property type="term" value="F:ubiquitin conjugating enzyme binding"/>
    <property type="evidence" value="ECO:0007669"/>
    <property type="project" value="TreeGrafter"/>
</dbReference>
<dbReference type="PANTHER" id="PTHR31531">
    <property type="entry name" value="E3 UBIQUITIN-PROTEIN LIGASE E3D FAMILY MEMBER"/>
    <property type="match status" value="1"/>
</dbReference>
<dbReference type="InterPro" id="IPR019193">
    <property type="entry name" value="UBQ-conj_enz_E2-bd_prot"/>
</dbReference>
<proteinExistence type="predicted"/>
<dbReference type="GO" id="GO:0043161">
    <property type="term" value="P:proteasome-mediated ubiquitin-dependent protein catabolic process"/>
    <property type="evidence" value="ECO:0007669"/>
    <property type="project" value="TreeGrafter"/>
</dbReference>
<dbReference type="Pfam" id="PF09814">
    <property type="entry name" value="HECT_2"/>
    <property type="match status" value="1"/>
</dbReference>
<organism evidence="1 2">
    <name type="scientific">Phialophora macrospora</name>
    <dbReference type="NCBI Taxonomy" id="1851006"/>
    <lineage>
        <taxon>Eukaryota</taxon>
        <taxon>Fungi</taxon>
        <taxon>Dikarya</taxon>
        <taxon>Ascomycota</taxon>
        <taxon>Pezizomycotina</taxon>
        <taxon>Eurotiomycetes</taxon>
        <taxon>Chaetothyriomycetidae</taxon>
        <taxon>Chaetothyriales</taxon>
        <taxon>Herpotrichiellaceae</taxon>
        <taxon>Phialophora</taxon>
    </lineage>
</organism>
<reference evidence="1 2" key="1">
    <citation type="submission" date="2015-01" db="EMBL/GenBank/DDBJ databases">
        <title>The Genome Sequence of Capronia semiimmersa CBS27337.</title>
        <authorList>
            <consortium name="The Broad Institute Genomics Platform"/>
            <person name="Cuomo C."/>
            <person name="de Hoog S."/>
            <person name="Gorbushina A."/>
            <person name="Stielow B."/>
            <person name="Teixiera M."/>
            <person name="Abouelleil A."/>
            <person name="Chapman S.B."/>
            <person name="Priest M."/>
            <person name="Young S.K."/>
            <person name="Wortman J."/>
            <person name="Nusbaum C."/>
            <person name="Birren B."/>
        </authorList>
    </citation>
    <scope>NUCLEOTIDE SEQUENCE [LARGE SCALE GENOMIC DNA]</scope>
    <source>
        <strain evidence="1 2">CBS 27337</strain>
    </source>
</reference>
<dbReference type="AlphaFoldDB" id="A0A0D2FAT3"/>
<dbReference type="EMBL" id="KN846960">
    <property type="protein sequence ID" value="KIW65103.1"/>
    <property type="molecule type" value="Genomic_DNA"/>
</dbReference>
<gene>
    <name evidence="1" type="ORF">PV04_07387</name>
</gene>
<evidence type="ECO:0000313" key="1">
    <source>
        <dbReference type="EMBL" id="KIW65103.1"/>
    </source>
</evidence>
<dbReference type="GO" id="GO:0051865">
    <property type="term" value="P:protein autoubiquitination"/>
    <property type="evidence" value="ECO:0007669"/>
    <property type="project" value="TreeGrafter"/>
</dbReference>